<evidence type="ECO:0000313" key="6">
    <source>
        <dbReference type="EMBL" id="KAK7481704.1"/>
    </source>
</evidence>
<comment type="caution">
    <text evidence="6">The sequence shown here is derived from an EMBL/GenBank/DDBJ whole genome shotgun (WGS) entry which is preliminary data.</text>
</comment>
<feature type="transmembrane region" description="Helical" evidence="5">
    <location>
        <begin position="43"/>
        <end position="63"/>
    </location>
</feature>
<feature type="transmembrane region" description="Helical" evidence="5">
    <location>
        <begin position="358"/>
        <end position="380"/>
    </location>
</feature>
<feature type="transmembrane region" description="Helical" evidence="5">
    <location>
        <begin position="333"/>
        <end position="352"/>
    </location>
</feature>
<proteinExistence type="predicted"/>
<feature type="transmembrane region" description="Helical" evidence="5">
    <location>
        <begin position="236"/>
        <end position="254"/>
    </location>
</feature>
<feature type="transmembrane region" description="Helical" evidence="5">
    <location>
        <begin position="108"/>
        <end position="125"/>
    </location>
</feature>
<evidence type="ECO:0000313" key="7">
    <source>
        <dbReference type="Proteomes" id="UP001519460"/>
    </source>
</evidence>
<dbReference type="PANTHER" id="PTHR11785">
    <property type="entry name" value="AMINO ACID TRANSPORTER"/>
    <property type="match status" value="1"/>
</dbReference>
<accession>A0ABD0K385</accession>
<keyword evidence="2 5" id="KW-0812">Transmembrane</keyword>
<dbReference type="PIRSF" id="PIRSF006060">
    <property type="entry name" value="AA_transporter"/>
    <property type="match status" value="1"/>
</dbReference>
<dbReference type="InterPro" id="IPR050598">
    <property type="entry name" value="AminoAcid_Transporter"/>
</dbReference>
<keyword evidence="4 5" id="KW-0472">Membrane</keyword>
<gene>
    <name evidence="6" type="ORF">BaRGS_00027077</name>
</gene>
<dbReference type="GO" id="GO:0016020">
    <property type="term" value="C:membrane"/>
    <property type="evidence" value="ECO:0007669"/>
    <property type="project" value="UniProtKB-SubCell"/>
</dbReference>
<feature type="transmembrane region" description="Helical" evidence="5">
    <location>
        <begin position="287"/>
        <end position="313"/>
    </location>
</feature>
<feature type="transmembrane region" description="Helical" evidence="5">
    <location>
        <begin position="75"/>
        <end position="96"/>
    </location>
</feature>
<comment type="subcellular location">
    <subcellularLocation>
        <location evidence="1">Membrane</location>
        <topology evidence="1">Multi-pass membrane protein</topology>
    </subcellularLocation>
</comment>
<protein>
    <submittedName>
        <fullName evidence="6">Uncharacterized protein</fullName>
    </submittedName>
</protein>
<reference evidence="6 7" key="1">
    <citation type="journal article" date="2023" name="Sci. Data">
        <title>Genome assembly of the Korean intertidal mud-creeper Batillaria attramentaria.</title>
        <authorList>
            <person name="Patra A.K."/>
            <person name="Ho P.T."/>
            <person name="Jun S."/>
            <person name="Lee S.J."/>
            <person name="Kim Y."/>
            <person name="Won Y.J."/>
        </authorList>
    </citation>
    <scope>NUCLEOTIDE SEQUENCE [LARGE SCALE GENOMIC DNA]</scope>
    <source>
        <strain evidence="6">Wonlab-2016</strain>
    </source>
</reference>
<dbReference type="EMBL" id="JACVVK020000258">
    <property type="protein sequence ID" value="KAK7481704.1"/>
    <property type="molecule type" value="Genomic_DNA"/>
</dbReference>
<feature type="transmembrane region" description="Helical" evidence="5">
    <location>
        <begin position="169"/>
        <end position="186"/>
    </location>
</feature>
<evidence type="ECO:0000256" key="4">
    <source>
        <dbReference type="ARBA" id="ARBA00023136"/>
    </source>
</evidence>
<sequence length="402" mass="42957">MEPETETALIDRQRVPEPVAKAGHVITDRSGTDDDVVRMQGNLGIVSGIALIVGTIIGSGIFISLKGMLEGCGSIGLTLIIWVACGALSTMGALVYAELGSAIPKPTMFAVLSMALGTYTVKPFFPTCDPPPVLVKLVTAVAMCLIAFLNCLSVKVATRVQVVCTVTKLLALVIIALGGLVVLGRGDTENLQEPFAETSTSAASVAIAFYNGLWAFDGWNSLNFVTEELKNPSRNLPLAIMVGIPLTTVCYVLANVGYFAVMSKGEIIASHAVAVRWGDLMLGPMSWLMPVFVIVSTFGAANGVLFVSGRLSYAAGREGHFPKVLGYLNMKKLTPVPAILFTLSIAICLIIPSDLGILIDIFIFSSWLFYGLTTLSLLVLRYTQPHLKRPYKVRNLLICGVI</sequence>
<evidence type="ECO:0000256" key="1">
    <source>
        <dbReference type="ARBA" id="ARBA00004141"/>
    </source>
</evidence>
<feature type="transmembrane region" description="Helical" evidence="5">
    <location>
        <begin position="137"/>
        <end position="157"/>
    </location>
</feature>
<dbReference type="InterPro" id="IPR002293">
    <property type="entry name" value="AA/rel_permease1"/>
</dbReference>
<name>A0ABD0K385_9CAEN</name>
<dbReference type="AlphaFoldDB" id="A0ABD0K385"/>
<evidence type="ECO:0000256" key="2">
    <source>
        <dbReference type="ARBA" id="ARBA00022692"/>
    </source>
</evidence>
<organism evidence="6 7">
    <name type="scientific">Batillaria attramentaria</name>
    <dbReference type="NCBI Taxonomy" id="370345"/>
    <lineage>
        <taxon>Eukaryota</taxon>
        <taxon>Metazoa</taxon>
        <taxon>Spiralia</taxon>
        <taxon>Lophotrochozoa</taxon>
        <taxon>Mollusca</taxon>
        <taxon>Gastropoda</taxon>
        <taxon>Caenogastropoda</taxon>
        <taxon>Sorbeoconcha</taxon>
        <taxon>Cerithioidea</taxon>
        <taxon>Batillariidae</taxon>
        <taxon>Batillaria</taxon>
    </lineage>
</organism>
<dbReference type="Pfam" id="PF13520">
    <property type="entry name" value="AA_permease_2"/>
    <property type="match status" value="1"/>
</dbReference>
<keyword evidence="7" id="KW-1185">Reference proteome</keyword>
<dbReference type="Proteomes" id="UP001519460">
    <property type="component" value="Unassembled WGS sequence"/>
</dbReference>
<dbReference type="PANTHER" id="PTHR11785:SF512">
    <property type="entry name" value="SOBREMESA, ISOFORM B"/>
    <property type="match status" value="1"/>
</dbReference>
<feature type="transmembrane region" description="Helical" evidence="5">
    <location>
        <begin position="198"/>
        <end position="216"/>
    </location>
</feature>
<evidence type="ECO:0000256" key="3">
    <source>
        <dbReference type="ARBA" id="ARBA00022989"/>
    </source>
</evidence>
<keyword evidence="3 5" id="KW-1133">Transmembrane helix</keyword>
<evidence type="ECO:0000256" key="5">
    <source>
        <dbReference type="SAM" id="Phobius"/>
    </source>
</evidence>
<dbReference type="Gene3D" id="1.20.1740.10">
    <property type="entry name" value="Amino acid/polyamine transporter I"/>
    <property type="match status" value="1"/>
</dbReference>